<evidence type="ECO:0000259" key="2">
    <source>
        <dbReference type="PROSITE" id="PS51708"/>
    </source>
</evidence>
<keyword evidence="4" id="KW-1185">Reference proteome</keyword>
<dbReference type="Gene3D" id="1.40.20.10">
    <property type="entry name" value="CHAD domain"/>
    <property type="match status" value="1"/>
</dbReference>
<organism evidence="3 4">
    <name type="scientific">Actinoallomurus bryophytorum</name>
    <dbReference type="NCBI Taxonomy" id="1490222"/>
    <lineage>
        <taxon>Bacteria</taxon>
        <taxon>Bacillati</taxon>
        <taxon>Actinomycetota</taxon>
        <taxon>Actinomycetes</taxon>
        <taxon>Streptosporangiales</taxon>
        <taxon>Thermomonosporaceae</taxon>
        <taxon>Actinoallomurus</taxon>
    </lineage>
</organism>
<dbReference type="PANTHER" id="PTHR39339:SF1">
    <property type="entry name" value="CHAD DOMAIN-CONTAINING PROTEIN"/>
    <property type="match status" value="1"/>
</dbReference>
<comment type="caution">
    <text evidence="3">The sequence shown here is derived from an EMBL/GenBank/DDBJ whole genome shotgun (WGS) entry which is preliminary data.</text>
</comment>
<dbReference type="CDD" id="cd07374">
    <property type="entry name" value="CYTH-like_Pase"/>
    <property type="match status" value="1"/>
</dbReference>
<protein>
    <submittedName>
        <fullName evidence="3">CHAD domain-containing protein</fullName>
    </submittedName>
</protein>
<dbReference type="InterPro" id="IPR007899">
    <property type="entry name" value="CHAD_dom"/>
</dbReference>
<feature type="domain" description="CHAD" evidence="2">
    <location>
        <begin position="204"/>
        <end position="475"/>
    </location>
</feature>
<dbReference type="Gene3D" id="2.40.320.10">
    <property type="entry name" value="Hypothetical Protein Pfu-838710-001"/>
    <property type="match status" value="1"/>
</dbReference>
<dbReference type="PROSITE" id="PS51707">
    <property type="entry name" value="CYTH"/>
    <property type="match status" value="1"/>
</dbReference>
<accession>A0A543CME8</accession>
<feature type="domain" description="CYTH" evidence="1">
    <location>
        <begin position="4"/>
        <end position="210"/>
    </location>
</feature>
<dbReference type="SUPFAM" id="SSF55154">
    <property type="entry name" value="CYTH-like phosphatases"/>
    <property type="match status" value="1"/>
</dbReference>
<evidence type="ECO:0000259" key="1">
    <source>
        <dbReference type="PROSITE" id="PS51707"/>
    </source>
</evidence>
<evidence type="ECO:0000313" key="4">
    <source>
        <dbReference type="Proteomes" id="UP000316096"/>
    </source>
</evidence>
<dbReference type="PANTHER" id="PTHR39339">
    <property type="entry name" value="SLR1444 PROTEIN"/>
    <property type="match status" value="1"/>
</dbReference>
<gene>
    <name evidence="3" type="ORF">FB559_3904</name>
</gene>
<dbReference type="SMART" id="SM00880">
    <property type="entry name" value="CHAD"/>
    <property type="match status" value="1"/>
</dbReference>
<dbReference type="AlphaFoldDB" id="A0A543CME8"/>
<dbReference type="SMART" id="SM01118">
    <property type="entry name" value="CYTH"/>
    <property type="match status" value="1"/>
</dbReference>
<dbReference type="InterPro" id="IPR023577">
    <property type="entry name" value="CYTH_domain"/>
</dbReference>
<dbReference type="PROSITE" id="PS51708">
    <property type="entry name" value="CHAD"/>
    <property type="match status" value="1"/>
</dbReference>
<dbReference type="Pfam" id="PF05235">
    <property type="entry name" value="CHAD"/>
    <property type="match status" value="1"/>
</dbReference>
<dbReference type="EMBL" id="VFOZ01000001">
    <property type="protein sequence ID" value="TQL98281.1"/>
    <property type="molecule type" value="Genomic_DNA"/>
</dbReference>
<reference evidence="3 4" key="1">
    <citation type="submission" date="2019-06" db="EMBL/GenBank/DDBJ databases">
        <title>Sequencing the genomes of 1000 actinobacteria strains.</title>
        <authorList>
            <person name="Klenk H.-P."/>
        </authorList>
    </citation>
    <scope>NUCLEOTIDE SEQUENCE [LARGE SCALE GENOMIC DNA]</scope>
    <source>
        <strain evidence="3 4">DSM 102200</strain>
    </source>
</reference>
<dbReference type="InterPro" id="IPR038186">
    <property type="entry name" value="CHAD_dom_sf"/>
</dbReference>
<name>A0A543CME8_9ACTN</name>
<dbReference type="InterPro" id="IPR033469">
    <property type="entry name" value="CYTH-like_dom_sf"/>
</dbReference>
<dbReference type="Proteomes" id="UP000316096">
    <property type="component" value="Unassembled WGS sequence"/>
</dbReference>
<dbReference type="RefSeq" id="WP_141956899.1">
    <property type="nucleotide sequence ID" value="NZ_VFOZ01000001.1"/>
</dbReference>
<evidence type="ECO:0000313" key="3">
    <source>
        <dbReference type="EMBL" id="TQL98281.1"/>
    </source>
</evidence>
<proteinExistence type="predicted"/>
<dbReference type="Pfam" id="PF01928">
    <property type="entry name" value="CYTH"/>
    <property type="match status" value="1"/>
</dbReference>
<sequence length="484" mass="53190">MTSHLEIERKYDIEPGIALPGLRGLPDVAETGEPETYLLTARYFDTEDLRLAARGITLRHRLGGPDDGWHLKLPAGPGAKHELHAPPDARTVPAPLAALVVGHTRGRPLVQVATLETRRTVHPLLGPDGEVLAEVADDEVTGWPADGRPLTWREVEVELGAGSAGLLTAAGDRLCAAGARPSRSTSKLGRVLSVRTAEPSSRAYRTAGDVVTSYVAEQFETMLGYDPRVRQAEYDSVHKMRVAVRRIRSILRSTARLLEPDRIPGLEAELKWLAGELGEVRDLEVLRERFAGRLSEIGEPLPSWMATLDAKERLAYDRLNHTLAGDRYFALLDAIEAFVTDPPLTERASRKAHKAVPALVAGAWRRVARRHAELEEAEDPDEARHRTRKAAKRARYTAEAARPVLGEPARSIAVQAGRVQEVLGAYQDSVIARERLAELSAGDREETVELLIEVERRAADQALDDAHAIWTEAADPKYVRALTG</sequence>
<dbReference type="OrthoDB" id="9777271at2"/>